<comment type="caution">
    <text evidence="1">The sequence shown here is derived from an EMBL/GenBank/DDBJ whole genome shotgun (WGS) entry which is preliminary data.</text>
</comment>
<reference evidence="1 2" key="1">
    <citation type="submission" date="2019-10" db="EMBL/GenBank/DDBJ databases">
        <title>Assembly and Annotation for the nematode Trichostrongylus colubriformis.</title>
        <authorList>
            <person name="Martin J."/>
        </authorList>
    </citation>
    <scope>NUCLEOTIDE SEQUENCE [LARGE SCALE GENOMIC DNA]</scope>
    <source>
        <strain evidence="1">G859</strain>
        <tissue evidence="1">Whole worm</tissue>
    </source>
</reference>
<accession>A0AAN8FSU7</accession>
<proteinExistence type="predicted"/>
<evidence type="ECO:0000313" key="1">
    <source>
        <dbReference type="EMBL" id="KAK5980142.1"/>
    </source>
</evidence>
<name>A0AAN8FSU7_TRICO</name>
<dbReference type="Proteomes" id="UP001331761">
    <property type="component" value="Unassembled WGS sequence"/>
</dbReference>
<gene>
    <name evidence="1" type="ORF">GCK32_015986</name>
</gene>
<dbReference type="EMBL" id="WIXE01007778">
    <property type="protein sequence ID" value="KAK5980142.1"/>
    <property type="molecule type" value="Genomic_DNA"/>
</dbReference>
<dbReference type="AlphaFoldDB" id="A0AAN8FSU7"/>
<keyword evidence="2" id="KW-1185">Reference proteome</keyword>
<sequence length="76" mass="9022">MREQVKTITPYENKGTMWEVARGKNSGETLNLLYYWIPWAFSLSLTPPPSVIFRHISSLRLRFFCISSSLRQRDHY</sequence>
<organism evidence="1 2">
    <name type="scientific">Trichostrongylus colubriformis</name>
    <name type="common">Black scour worm</name>
    <dbReference type="NCBI Taxonomy" id="6319"/>
    <lineage>
        <taxon>Eukaryota</taxon>
        <taxon>Metazoa</taxon>
        <taxon>Ecdysozoa</taxon>
        <taxon>Nematoda</taxon>
        <taxon>Chromadorea</taxon>
        <taxon>Rhabditida</taxon>
        <taxon>Rhabditina</taxon>
        <taxon>Rhabditomorpha</taxon>
        <taxon>Strongyloidea</taxon>
        <taxon>Trichostrongylidae</taxon>
        <taxon>Trichostrongylus</taxon>
    </lineage>
</organism>
<evidence type="ECO:0000313" key="2">
    <source>
        <dbReference type="Proteomes" id="UP001331761"/>
    </source>
</evidence>
<protein>
    <submittedName>
        <fullName evidence="1">Uncharacterized protein</fullName>
    </submittedName>
</protein>